<sequence length="173" mass="18702">MSQGVREFRSALSQFATGVAVITARGEAGAPIGMTMSSFNSVSLDPPLVLFSVDRRALSLPAMQIAEGYAVNILSRGQEALSNQFAKASTDKWSNVAHSIGHAEAPLLAGAIAHFECAPYAQYDGGDHVIFVGRVVRFSARDDEEPLVFFRGKYQSLSRQGGSEPMWPLPIHY</sequence>
<proteinExistence type="inferred from homology"/>
<accession>A0A418UZG6</accession>
<dbReference type="SUPFAM" id="SSF50475">
    <property type="entry name" value="FMN-binding split barrel"/>
    <property type="match status" value="1"/>
</dbReference>
<keyword evidence="2" id="KW-0560">Oxidoreductase</keyword>
<dbReference type="PANTHER" id="PTHR30466">
    <property type="entry name" value="FLAVIN REDUCTASE"/>
    <property type="match status" value="1"/>
</dbReference>
<dbReference type="Pfam" id="PF01613">
    <property type="entry name" value="Flavin_Reduct"/>
    <property type="match status" value="1"/>
</dbReference>
<comment type="similarity">
    <text evidence="1">Belongs to the non-flavoprotein flavin reductase family.</text>
</comment>
<dbReference type="GO" id="GO:0042602">
    <property type="term" value="F:riboflavin reductase (NADPH) activity"/>
    <property type="evidence" value="ECO:0007669"/>
    <property type="project" value="TreeGrafter"/>
</dbReference>
<protein>
    <submittedName>
        <fullName evidence="4">Flavin reductase</fullName>
    </submittedName>
</protein>
<evidence type="ECO:0000313" key="5">
    <source>
        <dbReference type="Proteomes" id="UP000285523"/>
    </source>
</evidence>
<dbReference type="InterPro" id="IPR002563">
    <property type="entry name" value="Flavin_Rdtase-like_dom"/>
</dbReference>
<dbReference type="OrthoDB" id="9792858at2"/>
<dbReference type="AlphaFoldDB" id="A0A418UZG6"/>
<comment type="caution">
    <text evidence="4">The sequence shown here is derived from an EMBL/GenBank/DDBJ whole genome shotgun (WGS) entry which is preliminary data.</text>
</comment>
<dbReference type="RefSeq" id="WP_119858613.1">
    <property type="nucleotide sequence ID" value="NZ_QYYD01000026.1"/>
</dbReference>
<gene>
    <name evidence="4" type="ORF">D4Q52_21480</name>
</gene>
<name>A0A418UZG6_RHOPL</name>
<feature type="domain" description="Flavin reductase like" evidence="3">
    <location>
        <begin position="12"/>
        <end position="156"/>
    </location>
</feature>
<dbReference type="PANTHER" id="PTHR30466:SF11">
    <property type="entry name" value="FLAVIN-DEPENDENT MONOOXYGENASE, REDUCTASE SUBUNIT HSAB"/>
    <property type="match status" value="1"/>
</dbReference>
<evidence type="ECO:0000256" key="1">
    <source>
        <dbReference type="ARBA" id="ARBA00008898"/>
    </source>
</evidence>
<dbReference type="SMART" id="SM00903">
    <property type="entry name" value="Flavin_Reduct"/>
    <property type="match status" value="1"/>
</dbReference>
<reference evidence="4 5" key="1">
    <citation type="submission" date="2018-09" db="EMBL/GenBank/DDBJ databases">
        <title>Draft genome sequence of Rhodopseudomonas palustris 2.1.18.</title>
        <authorList>
            <person name="Robertson S.L."/>
            <person name="Meyer T.E."/>
            <person name="Kyndt J.A."/>
        </authorList>
    </citation>
    <scope>NUCLEOTIDE SEQUENCE [LARGE SCALE GENOMIC DNA]</scope>
    <source>
        <strain evidence="4 5">2.1.18</strain>
    </source>
</reference>
<evidence type="ECO:0000259" key="3">
    <source>
        <dbReference type="SMART" id="SM00903"/>
    </source>
</evidence>
<dbReference type="InterPro" id="IPR050268">
    <property type="entry name" value="NADH-dep_flavin_reductase"/>
</dbReference>
<dbReference type="InterPro" id="IPR012349">
    <property type="entry name" value="Split_barrel_FMN-bd"/>
</dbReference>
<evidence type="ECO:0000256" key="2">
    <source>
        <dbReference type="ARBA" id="ARBA00023002"/>
    </source>
</evidence>
<dbReference type="Proteomes" id="UP000285523">
    <property type="component" value="Unassembled WGS sequence"/>
</dbReference>
<dbReference type="GO" id="GO:0010181">
    <property type="term" value="F:FMN binding"/>
    <property type="evidence" value="ECO:0007669"/>
    <property type="project" value="InterPro"/>
</dbReference>
<dbReference type="EMBL" id="QYYD01000026">
    <property type="protein sequence ID" value="RJF68752.1"/>
    <property type="molecule type" value="Genomic_DNA"/>
</dbReference>
<dbReference type="Gene3D" id="2.30.110.10">
    <property type="entry name" value="Electron Transport, Fmn-binding Protein, Chain A"/>
    <property type="match status" value="1"/>
</dbReference>
<evidence type="ECO:0000313" key="4">
    <source>
        <dbReference type="EMBL" id="RJF68752.1"/>
    </source>
</evidence>
<organism evidence="4 5">
    <name type="scientific">Rhodopseudomonas palustris</name>
    <dbReference type="NCBI Taxonomy" id="1076"/>
    <lineage>
        <taxon>Bacteria</taxon>
        <taxon>Pseudomonadati</taxon>
        <taxon>Pseudomonadota</taxon>
        <taxon>Alphaproteobacteria</taxon>
        <taxon>Hyphomicrobiales</taxon>
        <taxon>Nitrobacteraceae</taxon>
        <taxon>Rhodopseudomonas</taxon>
    </lineage>
</organism>